<dbReference type="GO" id="GO:0016757">
    <property type="term" value="F:glycosyltransferase activity"/>
    <property type="evidence" value="ECO:0007669"/>
    <property type="project" value="UniProtKB-KW"/>
</dbReference>
<dbReference type="SUPFAM" id="SSF53448">
    <property type="entry name" value="Nucleotide-diphospho-sugar transferases"/>
    <property type="match status" value="2"/>
</dbReference>
<keyword evidence="4" id="KW-1185">Reference proteome</keyword>
<keyword evidence="1" id="KW-0808">Transferase</keyword>
<reference evidence="3 4" key="1">
    <citation type="journal article" date="2018" name="Sci. Data">
        <title>The draft genome sequence of cork oak.</title>
        <authorList>
            <person name="Ramos A.M."/>
            <person name="Usie A."/>
            <person name="Barbosa P."/>
            <person name="Barros P.M."/>
            <person name="Capote T."/>
            <person name="Chaves I."/>
            <person name="Simoes F."/>
            <person name="Abreu I."/>
            <person name="Carrasquinho I."/>
            <person name="Faro C."/>
            <person name="Guimaraes J.B."/>
            <person name="Mendonca D."/>
            <person name="Nobrega F."/>
            <person name="Rodrigues L."/>
            <person name="Saibo N.J.M."/>
            <person name="Varela M.C."/>
            <person name="Egas C."/>
            <person name="Matos J."/>
            <person name="Miguel C.M."/>
            <person name="Oliveira M.M."/>
            <person name="Ricardo C.P."/>
            <person name="Goncalves S."/>
        </authorList>
    </citation>
    <scope>NUCLEOTIDE SEQUENCE [LARGE SCALE GENOMIC DNA]</scope>
    <source>
        <strain evidence="4">cv. HL8</strain>
    </source>
</reference>
<accession>A0AAW0ILM3</accession>
<dbReference type="Gene3D" id="3.90.550.10">
    <property type="entry name" value="Spore Coat Polysaccharide Biosynthesis Protein SpsA, Chain A"/>
    <property type="match status" value="2"/>
</dbReference>
<evidence type="ECO:0000256" key="1">
    <source>
        <dbReference type="ARBA" id="ARBA00022676"/>
    </source>
</evidence>
<dbReference type="InterPro" id="IPR050587">
    <property type="entry name" value="GNT1/Glycosyltrans_8"/>
</dbReference>
<evidence type="ECO:0000313" key="4">
    <source>
        <dbReference type="Proteomes" id="UP000237347"/>
    </source>
</evidence>
<name>A0AAW0ILM3_QUESU</name>
<evidence type="ECO:0000313" key="3">
    <source>
        <dbReference type="EMBL" id="KAK7815189.1"/>
    </source>
</evidence>
<dbReference type="AlphaFoldDB" id="A0AAW0ILM3"/>
<protein>
    <submittedName>
        <fullName evidence="3">Galactinol synthase 2</fullName>
    </submittedName>
</protein>
<proteinExistence type="predicted"/>
<evidence type="ECO:0000256" key="2">
    <source>
        <dbReference type="ARBA" id="ARBA00023211"/>
    </source>
</evidence>
<keyword evidence="2" id="KW-0464">Manganese</keyword>
<organism evidence="3 4">
    <name type="scientific">Quercus suber</name>
    <name type="common">Cork oak</name>
    <dbReference type="NCBI Taxonomy" id="58331"/>
    <lineage>
        <taxon>Eukaryota</taxon>
        <taxon>Viridiplantae</taxon>
        <taxon>Streptophyta</taxon>
        <taxon>Embryophyta</taxon>
        <taxon>Tracheophyta</taxon>
        <taxon>Spermatophyta</taxon>
        <taxon>Magnoliopsida</taxon>
        <taxon>eudicotyledons</taxon>
        <taxon>Gunneridae</taxon>
        <taxon>Pentapetalae</taxon>
        <taxon>rosids</taxon>
        <taxon>fabids</taxon>
        <taxon>Fagales</taxon>
        <taxon>Fagaceae</taxon>
        <taxon>Quercus</taxon>
    </lineage>
</organism>
<gene>
    <name evidence="3" type="primary">GOLS2_3</name>
    <name evidence="3" type="ORF">CFP56_001889</name>
</gene>
<dbReference type="PANTHER" id="PTHR11183">
    <property type="entry name" value="GLYCOGENIN SUBFAMILY MEMBER"/>
    <property type="match status" value="1"/>
</dbReference>
<dbReference type="EMBL" id="PKMF04001024">
    <property type="protein sequence ID" value="KAK7815189.1"/>
    <property type="molecule type" value="Genomic_DNA"/>
</dbReference>
<sequence length="275" mass="31516">MWAQRSRILWARQGDKNSSYLDGGIQVFENIDHLFDLLDNHFYAIMDCFCEKTWSNTPQHKIGYFNWPVELGPKPPLHFNAGFFVYEPNLSTYHDLLETLQVTSPTAFAEQQCPDKVNWPVELGPKPPLHFNAGFFVYEPNLSTYHDLLETLQVTSPTAFAEQIFTSQSLQFTILCLPCVWRHLENIEFDKVKVVYYCTTALSHGGTLARKRTWTGKHQVASERWWDIYNDESLDYKNTLANVEAKAGVEKNGLKRFLTAVSEAVGHYINAPSAA</sequence>
<dbReference type="InterPro" id="IPR029044">
    <property type="entry name" value="Nucleotide-diphossugar_trans"/>
</dbReference>
<comment type="caution">
    <text evidence="3">The sequence shown here is derived from an EMBL/GenBank/DDBJ whole genome shotgun (WGS) entry which is preliminary data.</text>
</comment>
<keyword evidence="1" id="KW-0328">Glycosyltransferase</keyword>
<dbReference type="Proteomes" id="UP000237347">
    <property type="component" value="Unassembled WGS sequence"/>
</dbReference>